<dbReference type="NCBIfam" id="TIGR01003">
    <property type="entry name" value="PTS_HPr_family"/>
    <property type="match status" value="1"/>
</dbReference>
<dbReference type="PROSITE" id="PS51350">
    <property type="entry name" value="PTS_HPR_DOM"/>
    <property type="match status" value="1"/>
</dbReference>
<evidence type="ECO:0000256" key="1">
    <source>
        <dbReference type="ARBA" id="ARBA00004496"/>
    </source>
</evidence>
<dbReference type="GO" id="GO:0016740">
    <property type="term" value="F:transferase activity"/>
    <property type="evidence" value="ECO:0007669"/>
    <property type="project" value="UniProtKB-KW"/>
</dbReference>
<dbReference type="PRINTS" id="PR00107">
    <property type="entry name" value="PHOSPHOCPHPR"/>
</dbReference>
<accession>A0A6N2WMQ2</accession>
<reference evidence="4" key="1">
    <citation type="submission" date="2019-11" db="EMBL/GenBank/DDBJ databases">
        <authorList>
            <person name="Feng L."/>
        </authorList>
    </citation>
    <scope>NUCLEOTIDE SEQUENCE</scope>
    <source>
        <strain evidence="4">AcaccaeLFYP115</strain>
    </source>
</reference>
<evidence type="ECO:0000313" key="4">
    <source>
        <dbReference type="EMBL" id="VYT41982.1"/>
    </source>
</evidence>
<keyword evidence="4" id="KW-0808">Transferase</keyword>
<dbReference type="InterPro" id="IPR000032">
    <property type="entry name" value="HPr-like"/>
</dbReference>
<dbReference type="EMBL" id="CACRSQ010000010">
    <property type="protein sequence ID" value="VYT41982.1"/>
    <property type="molecule type" value="Genomic_DNA"/>
</dbReference>
<dbReference type="GO" id="GO:0005737">
    <property type="term" value="C:cytoplasm"/>
    <property type="evidence" value="ECO:0007669"/>
    <property type="project" value="UniProtKB-SubCell"/>
</dbReference>
<sequence length="85" mass="8868">MKTLSYKIEAPNGLHARPCVSIIALARNSGCSIVLSCRGIEAAAENPIDLMALGAGCGDEISVTVEGPNEESVGEQLLNILETEL</sequence>
<protein>
    <submittedName>
        <fullName evidence="4">Phosphocarrier protein HPr</fullName>
        <ecNumber evidence="4">2.7.11.-</ecNumber>
    </submittedName>
</protein>
<dbReference type="AlphaFoldDB" id="A0A6N2WMQ2"/>
<dbReference type="Pfam" id="PF00381">
    <property type="entry name" value="PTS-HPr"/>
    <property type="match status" value="1"/>
</dbReference>
<dbReference type="EC" id="2.7.11.-" evidence="4"/>
<dbReference type="CDD" id="cd00367">
    <property type="entry name" value="PTS-HPr_like"/>
    <property type="match status" value="1"/>
</dbReference>
<evidence type="ECO:0000256" key="3">
    <source>
        <dbReference type="ARBA" id="ARBA00022683"/>
    </source>
</evidence>
<proteinExistence type="predicted"/>
<gene>
    <name evidence="4" type="primary">ptsH_6</name>
    <name evidence="4" type="ORF">ACLFYP115_03410</name>
</gene>
<dbReference type="PANTHER" id="PTHR33705:SF2">
    <property type="entry name" value="PHOSPHOCARRIER PROTEIN NPR"/>
    <property type="match status" value="1"/>
</dbReference>
<dbReference type="InterPro" id="IPR050399">
    <property type="entry name" value="HPr"/>
</dbReference>
<keyword evidence="2" id="KW-0963">Cytoplasm</keyword>
<organism evidence="4">
    <name type="scientific">Anaerostipes caccae</name>
    <dbReference type="NCBI Taxonomy" id="105841"/>
    <lineage>
        <taxon>Bacteria</taxon>
        <taxon>Bacillati</taxon>
        <taxon>Bacillota</taxon>
        <taxon>Clostridia</taxon>
        <taxon>Lachnospirales</taxon>
        <taxon>Lachnospiraceae</taxon>
        <taxon>Anaerostipes</taxon>
    </lineage>
</organism>
<dbReference type="SUPFAM" id="SSF55594">
    <property type="entry name" value="HPr-like"/>
    <property type="match status" value="1"/>
</dbReference>
<dbReference type="RefSeq" id="WP_006568433.1">
    <property type="nucleotide sequence ID" value="NZ_BAABZP010000001.1"/>
</dbReference>
<keyword evidence="3" id="KW-0598">Phosphotransferase system</keyword>
<evidence type="ECO:0000256" key="2">
    <source>
        <dbReference type="ARBA" id="ARBA00022490"/>
    </source>
</evidence>
<dbReference type="GO" id="GO:0009401">
    <property type="term" value="P:phosphoenolpyruvate-dependent sugar phosphotransferase system"/>
    <property type="evidence" value="ECO:0007669"/>
    <property type="project" value="UniProtKB-KW"/>
</dbReference>
<dbReference type="Gene3D" id="3.30.1340.10">
    <property type="entry name" value="HPr-like"/>
    <property type="match status" value="1"/>
</dbReference>
<dbReference type="PANTHER" id="PTHR33705">
    <property type="entry name" value="PHOSPHOCARRIER PROTEIN HPR"/>
    <property type="match status" value="1"/>
</dbReference>
<comment type="subcellular location">
    <subcellularLocation>
        <location evidence="1">Cytoplasm</location>
    </subcellularLocation>
</comment>
<name>A0A6N2WMQ2_9FIRM</name>
<dbReference type="InterPro" id="IPR035895">
    <property type="entry name" value="HPr-like_sf"/>
</dbReference>